<feature type="transmembrane region" description="Helical" evidence="7">
    <location>
        <begin position="12"/>
        <end position="33"/>
    </location>
</feature>
<dbReference type="GO" id="GO:0055085">
    <property type="term" value="P:transmembrane transport"/>
    <property type="evidence" value="ECO:0007669"/>
    <property type="project" value="InterPro"/>
</dbReference>
<evidence type="ECO:0000256" key="2">
    <source>
        <dbReference type="ARBA" id="ARBA00022448"/>
    </source>
</evidence>
<keyword evidence="3" id="KW-1003">Cell membrane</keyword>
<evidence type="ECO:0000256" key="1">
    <source>
        <dbReference type="ARBA" id="ARBA00004651"/>
    </source>
</evidence>
<feature type="transmembrane region" description="Helical" evidence="7">
    <location>
        <begin position="110"/>
        <end position="132"/>
    </location>
</feature>
<feature type="transmembrane region" description="Helical" evidence="7">
    <location>
        <begin position="246"/>
        <end position="267"/>
    </location>
</feature>
<evidence type="ECO:0000313" key="10">
    <source>
        <dbReference type="Proteomes" id="UP000674938"/>
    </source>
</evidence>
<dbReference type="SUPFAM" id="SSF161098">
    <property type="entry name" value="MetI-like"/>
    <property type="match status" value="1"/>
</dbReference>
<dbReference type="Pfam" id="PF00528">
    <property type="entry name" value="BPD_transp_1"/>
    <property type="match status" value="1"/>
</dbReference>
<evidence type="ECO:0000313" key="9">
    <source>
        <dbReference type="EMBL" id="MBP1043752.1"/>
    </source>
</evidence>
<dbReference type="Proteomes" id="UP000674938">
    <property type="component" value="Unassembled WGS sequence"/>
</dbReference>
<keyword evidence="10" id="KW-1185">Reference proteome</keyword>
<comment type="caution">
    <text evidence="9">The sequence shown here is derived from an EMBL/GenBank/DDBJ whole genome shotgun (WGS) entry which is preliminary data.</text>
</comment>
<name>A0A940SU08_9ENTE</name>
<dbReference type="PANTHER" id="PTHR43744:SF12">
    <property type="entry name" value="ABC TRANSPORTER PERMEASE PROTEIN MG189-RELATED"/>
    <property type="match status" value="1"/>
</dbReference>
<evidence type="ECO:0000256" key="3">
    <source>
        <dbReference type="ARBA" id="ARBA00022475"/>
    </source>
</evidence>
<dbReference type="PANTHER" id="PTHR43744">
    <property type="entry name" value="ABC TRANSPORTER PERMEASE PROTEIN MG189-RELATED-RELATED"/>
    <property type="match status" value="1"/>
</dbReference>
<comment type="subcellular location">
    <subcellularLocation>
        <location evidence="1 7">Cell membrane</location>
        <topology evidence="1 7">Multi-pass membrane protein</topology>
    </subcellularLocation>
</comment>
<sequence length="282" mass="32262">MKEYKLERYIKVFQYLLLIIVAIFMFFPIFWVFSNSLKTLNGISEYPPQIFPKNPQWGNYIEVFKQTNVLGYMKNSLILIVGNTLGTLLSSSLVAYPLARMEFKGKGTVFGLILATMMVPTVTLIIPQFILFREFGWLDSFLPMIVPSFFAYPYNVFLFRQFFKTIPKSIDEAAMIDGCSKFQIFTKIIVPLAKPTFITVGVLSTVFWWNELFAPLIFIDSDSLKPLTIGSLQSFTLQGGQNMTAWNLQMAFAVLMIVPPMILYMFANKYLVTGMKTSGMKD</sequence>
<accession>A0A940SU08</accession>
<feature type="transmembrane region" description="Helical" evidence="7">
    <location>
        <begin position="77"/>
        <end position="98"/>
    </location>
</feature>
<protein>
    <submittedName>
        <fullName evidence="9">Carbohydrate ABC transporter permease</fullName>
    </submittedName>
</protein>
<dbReference type="RefSeq" id="WP_209531565.1">
    <property type="nucleotide sequence ID" value="NZ_JAEEGA010000019.1"/>
</dbReference>
<proteinExistence type="inferred from homology"/>
<dbReference type="PROSITE" id="PS50928">
    <property type="entry name" value="ABC_TM1"/>
    <property type="match status" value="1"/>
</dbReference>
<dbReference type="Gene3D" id="1.10.3720.10">
    <property type="entry name" value="MetI-like"/>
    <property type="match status" value="1"/>
</dbReference>
<dbReference type="InterPro" id="IPR035906">
    <property type="entry name" value="MetI-like_sf"/>
</dbReference>
<evidence type="ECO:0000256" key="6">
    <source>
        <dbReference type="ARBA" id="ARBA00023136"/>
    </source>
</evidence>
<keyword evidence="2 7" id="KW-0813">Transport</keyword>
<dbReference type="CDD" id="cd06261">
    <property type="entry name" value="TM_PBP2"/>
    <property type="match status" value="1"/>
</dbReference>
<evidence type="ECO:0000256" key="7">
    <source>
        <dbReference type="RuleBase" id="RU363032"/>
    </source>
</evidence>
<dbReference type="GO" id="GO:0005886">
    <property type="term" value="C:plasma membrane"/>
    <property type="evidence" value="ECO:0007669"/>
    <property type="project" value="UniProtKB-SubCell"/>
</dbReference>
<evidence type="ECO:0000256" key="4">
    <source>
        <dbReference type="ARBA" id="ARBA00022692"/>
    </source>
</evidence>
<evidence type="ECO:0000259" key="8">
    <source>
        <dbReference type="PROSITE" id="PS50928"/>
    </source>
</evidence>
<dbReference type="EMBL" id="JAEEGA010000019">
    <property type="protein sequence ID" value="MBP1043752.1"/>
    <property type="molecule type" value="Genomic_DNA"/>
</dbReference>
<feature type="transmembrane region" description="Helical" evidence="7">
    <location>
        <begin position="144"/>
        <end position="163"/>
    </location>
</feature>
<keyword evidence="4 7" id="KW-0812">Transmembrane</keyword>
<evidence type="ECO:0000256" key="5">
    <source>
        <dbReference type="ARBA" id="ARBA00022989"/>
    </source>
</evidence>
<reference evidence="9" key="1">
    <citation type="submission" date="2020-12" db="EMBL/GenBank/DDBJ databases">
        <title>Vagococcus allomyrinae sp. nov. and Enterococcus lavae sp. nov., isolated from the larvae of Allomyrina dichotoma.</title>
        <authorList>
            <person name="Lee S.D."/>
        </authorList>
    </citation>
    <scope>NUCLEOTIDE SEQUENCE</scope>
    <source>
        <strain evidence="9">BWB3-3</strain>
    </source>
</reference>
<gene>
    <name evidence="9" type="ORF">I6N95_22235</name>
</gene>
<keyword evidence="6 7" id="KW-0472">Membrane</keyword>
<dbReference type="AlphaFoldDB" id="A0A940SU08"/>
<keyword evidence="5 7" id="KW-1133">Transmembrane helix</keyword>
<organism evidence="9 10">
    <name type="scientific">Vagococcus allomyrinae</name>
    <dbReference type="NCBI Taxonomy" id="2794353"/>
    <lineage>
        <taxon>Bacteria</taxon>
        <taxon>Bacillati</taxon>
        <taxon>Bacillota</taxon>
        <taxon>Bacilli</taxon>
        <taxon>Lactobacillales</taxon>
        <taxon>Enterococcaceae</taxon>
        <taxon>Vagococcus</taxon>
    </lineage>
</organism>
<comment type="similarity">
    <text evidence="7">Belongs to the binding-protein-dependent transport system permease family.</text>
</comment>
<feature type="domain" description="ABC transmembrane type-1" evidence="8">
    <location>
        <begin position="73"/>
        <end position="267"/>
    </location>
</feature>
<dbReference type="InterPro" id="IPR000515">
    <property type="entry name" value="MetI-like"/>
</dbReference>
<feature type="transmembrane region" description="Helical" evidence="7">
    <location>
        <begin position="184"/>
        <end position="209"/>
    </location>
</feature>